<feature type="transmembrane region" description="Helical" evidence="9">
    <location>
        <begin position="268"/>
        <end position="290"/>
    </location>
</feature>
<feature type="coiled-coil region" evidence="8">
    <location>
        <begin position="212"/>
        <end position="239"/>
    </location>
</feature>
<feature type="transmembrane region" description="Helical" evidence="9">
    <location>
        <begin position="321"/>
        <end position="343"/>
    </location>
</feature>
<evidence type="ECO:0000256" key="6">
    <source>
        <dbReference type="ARBA" id="ARBA00023180"/>
    </source>
</evidence>
<dbReference type="PROSITE" id="PS50850">
    <property type="entry name" value="MFS"/>
    <property type="match status" value="1"/>
</dbReference>
<keyword evidence="2" id="KW-1003">Cell membrane</keyword>
<comment type="subcellular location">
    <subcellularLocation>
        <location evidence="1">Cell membrane</location>
        <topology evidence="1">Multi-pass membrane protein</topology>
    </subcellularLocation>
</comment>
<dbReference type="Pfam" id="PF00083">
    <property type="entry name" value="Sugar_tr"/>
    <property type="match status" value="1"/>
</dbReference>
<evidence type="ECO:0000256" key="2">
    <source>
        <dbReference type="ARBA" id="ARBA00022475"/>
    </source>
</evidence>
<evidence type="ECO:0000256" key="7">
    <source>
        <dbReference type="ARBA" id="ARBA00024348"/>
    </source>
</evidence>
<feature type="transmembrane region" description="Helical" evidence="9">
    <location>
        <begin position="355"/>
        <end position="379"/>
    </location>
</feature>
<keyword evidence="8" id="KW-0175">Coiled coil</keyword>
<dbReference type="EMBL" id="OV651825">
    <property type="protein sequence ID" value="CAH1102750.1"/>
    <property type="molecule type" value="Genomic_DNA"/>
</dbReference>
<evidence type="ECO:0000256" key="8">
    <source>
        <dbReference type="SAM" id="Coils"/>
    </source>
</evidence>
<evidence type="ECO:0000256" key="3">
    <source>
        <dbReference type="ARBA" id="ARBA00022692"/>
    </source>
</evidence>
<keyword evidence="12" id="KW-1185">Reference proteome</keyword>
<feature type="transmembrane region" description="Helical" evidence="9">
    <location>
        <begin position="61"/>
        <end position="81"/>
    </location>
</feature>
<evidence type="ECO:0000256" key="1">
    <source>
        <dbReference type="ARBA" id="ARBA00004651"/>
    </source>
</evidence>
<evidence type="ECO:0000256" key="5">
    <source>
        <dbReference type="ARBA" id="ARBA00023136"/>
    </source>
</evidence>
<organism evidence="11 12">
    <name type="scientific">Psylliodes chrysocephalus</name>
    <dbReference type="NCBI Taxonomy" id="3402493"/>
    <lineage>
        <taxon>Eukaryota</taxon>
        <taxon>Metazoa</taxon>
        <taxon>Ecdysozoa</taxon>
        <taxon>Arthropoda</taxon>
        <taxon>Hexapoda</taxon>
        <taxon>Insecta</taxon>
        <taxon>Pterygota</taxon>
        <taxon>Neoptera</taxon>
        <taxon>Endopterygota</taxon>
        <taxon>Coleoptera</taxon>
        <taxon>Polyphaga</taxon>
        <taxon>Cucujiformia</taxon>
        <taxon>Chrysomeloidea</taxon>
        <taxon>Chrysomelidae</taxon>
        <taxon>Galerucinae</taxon>
        <taxon>Alticini</taxon>
        <taxon>Psylliodes</taxon>
    </lineage>
</organism>
<name>A0A9P0CN89_9CUCU</name>
<gene>
    <name evidence="11" type="ORF">PSYICH_LOCUS3824</name>
</gene>
<keyword evidence="5 9" id="KW-0472">Membrane</keyword>
<dbReference type="Proteomes" id="UP001153636">
    <property type="component" value="Chromosome 13"/>
</dbReference>
<sequence length="468" mass="51469">MTIGKGSDSIFKGTFPQLVAVLAGSLVAFSDGMQYGWSAPVLPILLAPDSPIKVTKFEGEWLENCVMVGAFCGLWMTMYLVDKIGRKRSILLASFASLIIWVVMAVSPRVEYLLVARALSGAVGNTAFVATPMYIAEIADQRIRGFLSSLIYLMMLFGILLIYAVAPFVPFYVHCVIGAGLVITELIIFPFMPESPYFLIYKDKPEEAKKALMRLREKGANIDKELEDIKAAIARQKEERGKFQDLFLVPSNLKAMMIMLFLNSAQHFSSISVLLMNIHTILAAGGTVYMEPSTSGILFAALMLAAASISSVFMDRFGRRSLLISSSIATGVCLMVLAVFFTMKHSGYETTSASWIPIACVMVYAIVFKFGLGLVPIVLTAELFPAKMKAYGMTLADGCYVIASILSLIIYQRLGDSFGLEYPFYVFSVCCFVTAAFTYFVIPETKGKSLEQIQMILKGQRSVDESNT</sequence>
<feature type="transmembrane region" description="Helical" evidence="9">
    <location>
        <begin position="422"/>
        <end position="442"/>
    </location>
</feature>
<dbReference type="InterPro" id="IPR036259">
    <property type="entry name" value="MFS_trans_sf"/>
</dbReference>
<feature type="transmembrane region" description="Helical" evidence="9">
    <location>
        <begin position="171"/>
        <end position="192"/>
    </location>
</feature>
<comment type="similarity">
    <text evidence="7">Belongs to the major facilitator superfamily. Sugar transporter (TC 2.A.1.1) family. Trehalose transporter subfamily.</text>
</comment>
<dbReference type="OrthoDB" id="6339427at2759"/>
<evidence type="ECO:0000256" key="9">
    <source>
        <dbReference type="SAM" id="Phobius"/>
    </source>
</evidence>
<dbReference type="InterPro" id="IPR020846">
    <property type="entry name" value="MFS_dom"/>
</dbReference>
<dbReference type="GO" id="GO:0022857">
    <property type="term" value="F:transmembrane transporter activity"/>
    <property type="evidence" value="ECO:0007669"/>
    <property type="project" value="InterPro"/>
</dbReference>
<accession>A0A9P0CN89</accession>
<dbReference type="AlphaFoldDB" id="A0A9P0CN89"/>
<dbReference type="PRINTS" id="PR00171">
    <property type="entry name" value="SUGRTRNSPORT"/>
</dbReference>
<dbReference type="InterPro" id="IPR005829">
    <property type="entry name" value="Sugar_transporter_CS"/>
</dbReference>
<proteinExistence type="inferred from homology"/>
<keyword evidence="3 9" id="KW-0812">Transmembrane</keyword>
<dbReference type="Gene3D" id="1.20.1250.20">
    <property type="entry name" value="MFS general substrate transporter like domains"/>
    <property type="match status" value="1"/>
</dbReference>
<dbReference type="InterPro" id="IPR005828">
    <property type="entry name" value="MFS_sugar_transport-like"/>
</dbReference>
<feature type="transmembrane region" description="Helical" evidence="9">
    <location>
        <begin position="391"/>
        <end position="410"/>
    </location>
</feature>
<dbReference type="GO" id="GO:0005886">
    <property type="term" value="C:plasma membrane"/>
    <property type="evidence" value="ECO:0007669"/>
    <property type="project" value="UniProtKB-SubCell"/>
</dbReference>
<keyword evidence="6" id="KW-0325">Glycoprotein</keyword>
<evidence type="ECO:0000256" key="4">
    <source>
        <dbReference type="ARBA" id="ARBA00022989"/>
    </source>
</evidence>
<feature type="transmembrane region" description="Helical" evidence="9">
    <location>
        <begin position="114"/>
        <end position="134"/>
    </location>
</feature>
<feature type="domain" description="Major facilitator superfamily (MFS) profile" evidence="10">
    <location>
        <begin position="17"/>
        <end position="446"/>
    </location>
</feature>
<evidence type="ECO:0000313" key="11">
    <source>
        <dbReference type="EMBL" id="CAH1102750.1"/>
    </source>
</evidence>
<evidence type="ECO:0000313" key="12">
    <source>
        <dbReference type="Proteomes" id="UP001153636"/>
    </source>
</evidence>
<feature type="transmembrane region" description="Helical" evidence="9">
    <location>
        <begin position="296"/>
        <end position="314"/>
    </location>
</feature>
<evidence type="ECO:0000259" key="10">
    <source>
        <dbReference type="PROSITE" id="PS50850"/>
    </source>
</evidence>
<dbReference type="SUPFAM" id="SSF103473">
    <property type="entry name" value="MFS general substrate transporter"/>
    <property type="match status" value="1"/>
</dbReference>
<protein>
    <recommendedName>
        <fullName evidence="10">Major facilitator superfamily (MFS) profile domain-containing protein</fullName>
    </recommendedName>
</protein>
<dbReference type="FunFam" id="1.20.1250.20:FF:000055">
    <property type="entry name" value="Facilitated trehalose transporter Tret1-2 homolog"/>
    <property type="match status" value="1"/>
</dbReference>
<dbReference type="PANTHER" id="PTHR48021:SF46">
    <property type="entry name" value="MAJOR FACILITATOR SUPERFAMILY (MFS) PROFILE DOMAIN-CONTAINING PROTEIN"/>
    <property type="match status" value="1"/>
</dbReference>
<dbReference type="InterPro" id="IPR003663">
    <property type="entry name" value="Sugar/inositol_transpt"/>
</dbReference>
<keyword evidence="4 9" id="KW-1133">Transmembrane helix</keyword>
<dbReference type="PANTHER" id="PTHR48021">
    <property type="match status" value="1"/>
</dbReference>
<feature type="transmembrane region" description="Helical" evidence="9">
    <location>
        <begin position="146"/>
        <end position="165"/>
    </location>
</feature>
<feature type="transmembrane region" description="Helical" evidence="9">
    <location>
        <begin position="90"/>
        <end position="108"/>
    </location>
</feature>
<reference evidence="11" key="1">
    <citation type="submission" date="2022-01" db="EMBL/GenBank/DDBJ databases">
        <authorList>
            <person name="King R."/>
        </authorList>
    </citation>
    <scope>NUCLEOTIDE SEQUENCE</scope>
</reference>
<dbReference type="InterPro" id="IPR050549">
    <property type="entry name" value="MFS_Trehalose_Transporter"/>
</dbReference>
<dbReference type="PROSITE" id="PS00216">
    <property type="entry name" value="SUGAR_TRANSPORT_1"/>
    <property type="match status" value="2"/>
</dbReference>